<organism evidence="10 11">
    <name type="scientific">Colocasia esculenta</name>
    <name type="common">Wild taro</name>
    <name type="synonym">Arum esculentum</name>
    <dbReference type="NCBI Taxonomy" id="4460"/>
    <lineage>
        <taxon>Eukaryota</taxon>
        <taxon>Viridiplantae</taxon>
        <taxon>Streptophyta</taxon>
        <taxon>Embryophyta</taxon>
        <taxon>Tracheophyta</taxon>
        <taxon>Spermatophyta</taxon>
        <taxon>Magnoliopsida</taxon>
        <taxon>Liliopsida</taxon>
        <taxon>Araceae</taxon>
        <taxon>Aroideae</taxon>
        <taxon>Colocasieae</taxon>
        <taxon>Colocasia</taxon>
    </lineage>
</organism>
<evidence type="ECO:0000256" key="6">
    <source>
        <dbReference type="ARBA" id="ARBA00023136"/>
    </source>
</evidence>
<keyword evidence="3 8" id="KW-0808">Transferase</keyword>
<dbReference type="EMBL" id="NMUH01007876">
    <property type="protein sequence ID" value="MQM17969.1"/>
    <property type="molecule type" value="Genomic_DNA"/>
</dbReference>
<evidence type="ECO:0000313" key="11">
    <source>
        <dbReference type="Proteomes" id="UP000652761"/>
    </source>
</evidence>
<dbReference type="Proteomes" id="UP000652761">
    <property type="component" value="Unassembled WGS sequence"/>
</dbReference>
<keyword evidence="6 8" id="KW-0472">Membrane</keyword>
<dbReference type="EC" id="2.3.1.225" evidence="8"/>
<dbReference type="GO" id="GO:0016020">
    <property type="term" value="C:membrane"/>
    <property type="evidence" value="ECO:0007669"/>
    <property type="project" value="UniProtKB-SubCell"/>
</dbReference>
<name>A0A843XEQ5_COLES</name>
<feature type="transmembrane region" description="Helical" evidence="8">
    <location>
        <begin position="152"/>
        <end position="177"/>
    </location>
</feature>
<feature type="transmembrane region" description="Helical" evidence="8">
    <location>
        <begin position="45"/>
        <end position="68"/>
    </location>
</feature>
<evidence type="ECO:0000256" key="7">
    <source>
        <dbReference type="ARBA" id="ARBA00023315"/>
    </source>
</evidence>
<comment type="similarity">
    <text evidence="2 8">Belongs to the DHHC palmitoyltransferase family.</text>
</comment>
<dbReference type="InterPro" id="IPR001594">
    <property type="entry name" value="Palmitoyltrfase_DHHC"/>
</dbReference>
<keyword evidence="5 8" id="KW-1133">Transmembrane helix</keyword>
<feature type="transmembrane region" description="Helical" evidence="8">
    <location>
        <begin position="122"/>
        <end position="146"/>
    </location>
</feature>
<dbReference type="GO" id="GO:0019706">
    <property type="term" value="F:protein-cysteine S-palmitoyltransferase activity"/>
    <property type="evidence" value="ECO:0007669"/>
    <property type="project" value="UniProtKB-EC"/>
</dbReference>
<keyword evidence="11" id="KW-1185">Reference proteome</keyword>
<gene>
    <name evidence="10" type="ORF">Taro_050951</name>
</gene>
<keyword evidence="7 8" id="KW-0012">Acyltransferase</keyword>
<accession>A0A843XEQ5</accession>
<evidence type="ECO:0000256" key="1">
    <source>
        <dbReference type="ARBA" id="ARBA00004141"/>
    </source>
</evidence>
<evidence type="ECO:0000256" key="5">
    <source>
        <dbReference type="ARBA" id="ARBA00022989"/>
    </source>
</evidence>
<keyword evidence="4 8" id="KW-0812">Transmembrane</keyword>
<dbReference type="Pfam" id="PF01529">
    <property type="entry name" value="DHHC"/>
    <property type="match status" value="1"/>
</dbReference>
<proteinExistence type="inferred from homology"/>
<evidence type="ECO:0000256" key="4">
    <source>
        <dbReference type="ARBA" id="ARBA00022692"/>
    </source>
</evidence>
<protein>
    <recommendedName>
        <fullName evidence="8">S-acyltransferase</fullName>
        <ecNumber evidence="8">2.3.1.225</ecNumber>
    </recommendedName>
    <alternativeName>
        <fullName evidence="8">Palmitoyltransferase</fullName>
    </alternativeName>
</protein>
<dbReference type="InterPro" id="IPR039859">
    <property type="entry name" value="PFA4/ZDH16/20/ERF2-like"/>
</dbReference>
<reference evidence="10" key="1">
    <citation type="submission" date="2017-07" db="EMBL/GenBank/DDBJ databases">
        <title>Taro Niue Genome Assembly and Annotation.</title>
        <authorList>
            <person name="Atibalentja N."/>
            <person name="Keating K."/>
            <person name="Fields C.J."/>
        </authorList>
    </citation>
    <scope>NUCLEOTIDE SEQUENCE</scope>
    <source>
        <strain evidence="10">Niue_2</strain>
        <tissue evidence="10">Leaf</tissue>
    </source>
</reference>
<evidence type="ECO:0000259" key="9">
    <source>
        <dbReference type="Pfam" id="PF01529"/>
    </source>
</evidence>
<comment type="catalytic activity">
    <reaction evidence="8">
        <text>L-cysteinyl-[protein] + hexadecanoyl-CoA = S-hexadecanoyl-L-cysteinyl-[protein] + CoA</text>
        <dbReference type="Rhea" id="RHEA:36683"/>
        <dbReference type="Rhea" id="RHEA-COMP:10131"/>
        <dbReference type="Rhea" id="RHEA-COMP:11032"/>
        <dbReference type="ChEBI" id="CHEBI:29950"/>
        <dbReference type="ChEBI" id="CHEBI:57287"/>
        <dbReference type="ChEBI" id="CHEBI:57379"/>
        <dbReference type="ChEBI" id="CHEBI:74151"/>
        <dbReference type="EC" id="2.3.1.225"/>
    </reaction>
</comment>
<feature type="domain" description="Palmitoyltransferase DHHC" evidence="9">
    <location>
        <begin position="90"/>
        <end position="155"/>
    </location>
</feature>
<sequence>MAGGKGGRLLSLPVLAVVALMAFVHYATVYVFVEDWLGLGSSAGAFNAVAFSFLALLCLASFCAAVLVDPGYVPASFALDMEDARGNGINLKYCDKCSSYKPPRSHHCRICRRCVMKMDHHCLWINNCVGYANYKPFTIFVLYASVSSIYSMVAYGGLVTILSIVLSTLLGWHIYLLSHNMTTIEYREGVRAMWLAQKSGQRYHHLFDLGMLKNLTAVNFAVFSFRSYSSMHLHVYANAFTSYFVHHHTDLSSFLSLSNQILGPNVLKWLCPLALGHLKDGTQFPNYRE</sequence>
<comment type="caution">
    <text evidence="10">The sequence shown here is derived from an EMBL/GenBank/DDBJ whole genome shotgun (WGS) entry which is preliminary data.</text>
</comment>
<evidence type="ECO:0000256" key="3">
    <source>
        <dbReference type="ARBA" id="ARBA00022679"/>
    </source>
</evidence>
<evidence type="ECO:0000256" key="2">
    <source>
        <dbReference type="ARBA" id="ARBA00008574"/>
    </source>
</evidence>
<evidence type="ECO:0000256" key="8">
    <source>
        <dbReference type="RuleBase" id="RU079119"/>
    </source>
</evidence>
<dbReference type="PROSITE" id="PS50216">
    <property type="entry name" value="DHHC"/>
    <property type="match status" value="1"/>
</dbReference>
<dbReference type="PANTHER" id="PTHR12246">
    <property type="entry name" value="PALMITOYLTRANSFERASE ZDHHC16"/>
    <property type="match status" value="1"/>
</dbReference>
<feature type="transmembrane region" description="Helical" evidence="8">
    <location>
        <begin position="12"/>
        <end position="33"/>
    </location>
</feature>
<comment type="subcellular location">
    <subcellularLocation>
        <location evidence="1">Membrane</location>
        <topology evidence="1">Multi-pass membrane protein</topology>
    </subcellularLocation>
</comment>
<evidence type="ECO:0000313" key="10">
    <source>
        <dbReference type="EMBL" id="MQM17969.1"/>
    </source>
</evidence>
<comment type="domain">
    <text evidence="8">The DHHC domain is required for palmitoyltransferase activity.</text>
</comment>
<dbReference type="OrthoDB" id="331948at2759"/>
<dbReference type="AlphaFoldDB" id="A0A843XEQ5"/>